<accession>A0A1K1T322</accession>
<name>A0A1K1T322_9BACT</name>
<sequence>MKTELEHHMQQHKEYDEYVDNLIKKFEIESYDELEELLKPSLLSILTSEGLTMRDYKDMMKQFDEVIIEKSSKDNDDLEEKEYHSYVVSVYEEEQPIREEILIFNSL</sequence>
<evidence type="ECO:0000313" key="5">
    <source>
        <dbReference type="Proteomes" id="UP001326715"/>
    </source>
</evidence>
<keyword evidence="5" id="KW-1185">Reference proteome</keyword>
<organism evidence="1 4">
    <name type="scientific">Chitinophaga sancti</name>
    <dbReference type="NCBI Taxonomy" id="1004"/>
    <lineage>
        <taxon>Bacteria</taxon>
        <taxon>Pseudomonadati</taxon>
        <taxon>Bacteroidota</taxon>
        <taxon>Chitinophagia</taxon>
        <taxon>Chitinophagales</taxon>
        <taxon>Chitinophagaceae</taxon>
        <taxon>Chitinophaga</taxon>
    </lineage>
</organism>
<evidence type="ECO:0000313" key="3">
    <source>
        <dbReference type="EMBL" id="WQG93016.1"/>
    </source>
</evidence>
<dbReference type="Proteomes" id="UP000183788">
    <property type="component" value="Unassembled WGS sequence"/>
</dbReference>
<reference evidence="1 4" key="1">
    <citation type="submission" date="2016-11" db="EMBL/GenBank/DDBJ databases">
        <authorList>
            <person name="Jaros S."/>
            <person name="Januszkiewicz K."/>
            <person name="Wedrychowicz H."/>
        </authorList>
    </citation>
    <scope>NUCLEOTIDE SEQUENCE [LARGE SCALE GENOMIC DNA]</scope>
    <source>
        <strain evidence="1 4">DSM 784</strain>
    </source>
</reference>
<dbReference type="STRING" id="1004.SAMN05661012_06708"/>
<dbReference type="RefSeq" id="WP_072366733.1">
    <property type="nucleotide sequence ID" value="NZ_CP139972.1"/>
</dbReference>
<evidence type="ECO:0000313" key="4">
    <source>
        <dbReference type="Proteomes" id="UP000183788"/>
    </source>
</evidence>
<dbReference type="EMBL" id="CP140154">
    <property type="protein sequence ID" value="WQG92658.1"/>
    <property type="molecule type" value="Genomic_DNA"/>
</dbReference>
<dbReference type="EMBL" id="CP140154">
    <property type="protein sequence ID" value="WQG93016.1"/>
    <property type="molecule type" value="Genomic_DNA"/>
</dbReference>
<gene>
    <name evidence="1" type="ORF">SAMN05661012_06708</name>
    <name evidence="2" type="ORF">SR876_14160</name>
    <name evidence="3" type="ORF">SR876_15960</name>
</gene>
<reference evidence="2 5" key="2">
    <citation type="submission" date="2023-11" db="EMBL/GenBank/DDBJ databases">
        <title>MicrobeMod: A computational toolkit for identifying prokaryotic methylation and restriction-modification with nanopore sequencing.</title>
        <authorList>
            <person name="Crits-Christoph A."/>
            <person name="Kang S.C."/>
            <person name="Lee H."/>
            <person name="Ostrov N."/>
        </authorList>
    </citation>
    <scope>NUCLEOTIDE SEQUENCE [LARGE SCALE GENOMIC DNA]</scope>
    <source>
        <strain evidence="2 5">ATCC 23090</strain>
    </source>
</reference>
<dbReference type="AlphaFoldDB" id="A0A1K1T322"/>
<dbReference type="EMBL" id="FPIZ01000059">
    <property type="protein sequence ID" value="SFW90978.1"/>
    <property type="molecule type" value="Genomic_DNA"/>
</dbReference>
<protein>
    <submittedName>
        <fullName evidence="1">Uncharacterized protein</fullName>
    </submittedName>
</protein>
<proteinExistence type="predicted"/>
<evidence type="ECO:0000313" key="1">
    <source>
        <dbReference type="EMBL" id="SFW90978.1"/>
    </source>
</evidence>
<dbReference type="Proteomes" id="UP001326715">
    <property type="component" value="Chromosome"/>
</dbReference>
<evidence type="ECO:0000313" key="2">
    <source>
        <dbReference type="EMBL" id="WQG92658.1"/>
    </source>
</evidence>